<sequence>MMSLRVVTLLLELELSNFKKPDVIDALQRHGFIAMNNHCYRNTTDSDITNATFKFLGAFFIRFSDFKIVLQDFELMLKCIQSYLTDGNCSSSALTLLKGVLQNKYRCSALPDLMQEVFKQCITSYYQHINEGCRQAYLAYLNNYLTNPKDLDVEVQLILRQLDYEHDSGRVTAAEILNSLLQSIPEDCFEEVKELIFLKLLATMDKEKAPKVRERLGDVLKSLFKLEKRKSLTAIIAKVPELDTFFLIIGLVIDDTKVFSQEDLAVIIDRVKDVLDPFSLSKLCSGNNRVTQQIKDYMIFQAVVLLKKAMGRSGDMPLWSKNSPLSDKMEIIFDLLRDVYLLYEHEWVPLIAVDIISISLNKLQLTEEETKNATALSLEKNESVCIFLKNSQDLQELLSKLWTSMRKSDREDVLAKGAYSLVQLISVAARLKTMDIFVDIVSSIRRSVNSEVVKNPAYCALGCYRGIVKVVPGRYCTSDVKNEAEKLITVLRNTVGNSDSHNKHSSKESKSGREENVDAFHPGLVGRKRPNVNNSVIL</sequence>
<dbReference type="InterPro" id="IPR016024">
    <property type="entry name" value="ARM-type_fold"/>
</dbReference>
<dbReference type="GO" id="GO:0030686">
    <property type="term" value="C:90S preribosome"/>
    <property type="evidence" value="ECO:0007669"/>
    <property type="project" value="TreeGrafter"/>
</dbReference>
<name>A0A1D2M3U0_ORCCI</name>
<evidence type="ECO:0000256" key="1">
    <source>
        <dbReference type="SAM" id="MobiDB-lite"/>
    </source>
</evidence>
<dbReference type="PANTHER" id="PTHR17695">
    <property type="entry name" value="SMALL SUBUNIT PROCESSOME COMPONENT 20 HOMOLOG"/>
    <property type="match status" value="1"/>
</dbReference>
<dbReference type="GO" id="GO:0032040">
    <property type="term" value="C:small-subunit processome"/>
    <property type="evidence" value="ECO:0007669"/>
    <property type="project" value="TreeGrafter"/>
</dbReference>
<accession>A0A1D2M3U0</accession>
<evidence type="ECO:0000313" key="2">
    <source>
        <dbReference type="EMBL" id="ODM87604.1"/>
    </source>
</evidence>
<comment type="caution">
    <text evidence="2">The sequence shown here is derived from an EMBL/GenBank/DDBJ whole genome shotgun (WGS) entry which is preliminary data.</text>
</comment>
<evidence type="ECO:0000313" key="3">
    <source>
        <dbReference type="Proteomes" id="UP000094527"/>
    </source>
</evidence>
<dbReference type="EMBL" id="LJIJ01004975">
    <property type="protein sequence ID" value="ODM87604.1"/>
    <property type="molecule type" value="Genomic_DNA"/>
</dbReference>
<feature type="compositionally biased region" description="Basic and acidic residues" evidence="1">
    <location>
        <begin position="500"/>
        <end position="518"/>
    </location>
</feature>
<gene>
    <name evidence="2" type="ORF">Ocin01_19077</name>
</gene>
<dbReference type="InterPro" id="IPR011989">
    <property type="entry name" value="ARM-like"/>
</dbReference>
<dbReference type="SUPFAM" id="SSF48371">
    <property type="entry name" value="ARM repeat"/>
    <property type="match status" value="1"/>
</dbReference>
<protein>
    <submittedName>
        <fullName evidence="2">Small subunit processome component 20</fullName>
    </submittedName>
</protein>
<dbReference type="OrthoDB" id="360653at2759"/>
<keyword evidence="3" id="KW-1185">Reference proteome</keyword>
<dbReference type="Proteomes" id="UP000094527">
    <property type="component" value="Unassembled WGS sequence"/>
</dbReference>
<dbReference type="AlphaFoldDB" id="A0A1D2M3U0"/>
<reference evidence="2 3" key="1">
    <citation type="journal article" date="2016" name="Genome Biol. Evol.">
        <title>Gene Family Evolution Reflects Adaptation to Soil Environmental Stressors in the Genome of the Collembolan Orchesella cincta.</title>
        <authorList>
            <person name="Faddeeva-Vakhrusheva A."/>
            <person name="Derks M.F."/>
            <person name="Anvar S.Y."/>
            <person name="Agamennone V."/>
            <person name="Suring W."/>
            <person name="Smit S."/>
            <person name="van Straalen N.M."/>
            <person name="Roelofs D."/>
        </authorList>
    </citation>
    <scope>NUCLEOTIDE SEQUENCE [LARGE SCALE GENOMIC DNA]</scope>
    <source>
        <tissue evidence="2">Mixed pool</tissue>
    </source>
</reference>
<proteinExistence type="predicted"/>
<organism evidence="2 3">
    <name type="scientific">Orchesella cincta</name>
    <name type="common">Springtail</name>
    <name type="synonym">Podura cincta</name>
    <dbReference type="NCBI Taxonomy" id="48709"/>
    <lineage>
        <taxon>Eukaryota</taxon>
        <taxon>Metazoa</taxon>
        <taxon>Ecdysozoa</taxon>
        <taxon>Arthropoda</taxon>
        <taxon>Hexapoda</taxon>
        <taxon>Collembola</taxon>
        <taxon>Entomobryomorpha</taxon>
        <taxon>Entomobryoidea</taxon>
        <taxon>Orchesellidae</taxon>
        <taxon>Orchesellinae</taxon>
        <taxon>Orchesella</taxon>
    </lineage>
</organism>
<dbReference type="Gene3D" id="1.25.10.10">
    <property type="entry name" value="Leucine-rich Repeat Variant"/>
    <property type="match status" value="1"/>
</dbReference>
<dbReference type="InterPro" id="IPR052575">
    <property type="entry name" value="SSU_processome_comp_20"/>
</dbReference>
<dbReference type="PANTHER" id="PTHR17695:SF11">
    <property type="entry name" value="SMALL SUBUNIT PROCESSOME COMPONENT 20 HOMOLOG"/>
    <property type="match status" value="1"/>
</dbReference>
<feature type="region of interest" description="Disordered" evidence="1">
    <location>
        <begin position="495"/>
        <end position="538"/>
    </location>
</feature>
<dbReference type="STRING" id="48709.A0A1D2M3U0"/>